<name>A0A076PN84_COMTE</name>
<dbReference type="InterPro" id="IPR016181">
    <property type="entry name" value="Acyl_CoA_acyltransferase"/>
</dbReference>
<dbReference type="SUPFAM" id="SSF55729">
    <property type="entry name" value="Acyl-CoA N-acyltransferases (Nat)"/>
    <property type="match status" value="1"/>
</dbReference>
<dbReference type="AlphaFoldDB" id="A0A076PN84"/>
<protein>
    <recommendedName>
        <fullName evidence="3">N-acetyltransferase</fullName>
    </recommendedName>
</protein>
<evidence type="ECO:0008006" key="3">
    <source>
        <dbReference type="Google" id="ProtNLM"/>
    </source>
</evidence>
<dbReference type="Gene3D" id="3.40.630.30">
    <property type="match status" value="1"/>
</dbReference>
<dbReference type="KEGG" id="ctes:O987_10010"/>
<dbReference type="PANTHER" id="PTHR47017:SF1">
    <property type="entry name" value="ACYL-COA"/>
    <property type="match status" value="1"/>
</dbReference>
<dbReference type="RefSeq" id="WP_043371944.1">
    <property type="nucleotide sequence ID" value="NZ_CP006704.1"/>
</dbReference>
<gene>
    <name evidence="1" type="ORF">O987_10010</name>
</gene>
<dbReference type="EMBL" id="CP006704">
    <property type="protein sequence ID" value="AIJ46126.1"/>
    <property type="molecule type" value="Genomic_DNA"/>
</dbReference>
<dbReference type="Proteomes" id="UP000028782">
    <property type="component" value="Chromosome"/>
</dbReference>
<evidence type="ECO:0000313" key="1">
    <source>
        <dbReference type="EMBL" id="AIJ46126.1"/>
    </source>
</evidence>
<dbReference type="Pfam" id="PF04339">
    <property type="entry name" value="FemAB_like"/>
    <property type="match status" value="3"/>
</dbReference>
<evidence type="ECO:0000313" key="2">
    <source>
        <dbReference type="Proteomes" id="UP000028782"/>
    </source>
</evidence>
<organism evidence="1 2">
    <name type="scientific">Comamonas testosteroni TK102</name>
    <dbReference type="NCBI Taxonomy" id="1392005"/>
    <lineage>
        <taxon>Bacteria</taxon>
        <taxon>Pseudomonadati</taxon>
        <taxon>Pseudomonadota</taxon>
        <taxon>Betaproteobacteria</taxon>
        <taxon>Burkholderiales</taxon>
        <taxon>Comamonadaceae</taxon>
        <taxon>Comamonas</taxon>
    </lineage>
</organism>
<dbReference type="InterPro" id="IPR007434">
    <property type="entry name" value="FemAB-like"/>
</dbReference>
<dbReference type="HOGENOM" id="CLU_036032_1_0_4"/>
<proteinExistence type="predicted"/>
<reference evidence="1 2" key="1">
    <citation type="journal article" date="2014" name="Genome Announc.">
        <title>Complete Genome Sequence of Polychlorinated Biphenyl Degrader Comamonas testosteroni TK102 (NBRC 109938).</title>
        <authorList>
            <person name="Fukuda K."/>
            <person name="Hosoyama A."/>
            <person name="Tsuchikane K."/>
            <person name="Ohji S."/>
            <person name="Yamazoe A."/>
            <person name="Fujita N."/>
            <person name="Shintani M."/>
            <person name="Kimbara K."/>
        </authorList>
    </citation>
    <scope>NUCLEOTIDE SEQUENCE [LARGE SCALE GENOMIC DNA]</scope>
    <source>
        <strain evidence="1">TK102</strain>
    </source>
</reference>
<accession>A0A076PN84</accession>
<sequence>MKCKLGGEATSPRDNQGMAENKIITRVLASVQQLDAQTWNVLLASQSTPTPFMRHEYLAAMEQSGSATPDTGWIARVITVWDGDELLAACPLYIKTHSYGEYVFDWAWARAYQQHGLPYYPKGLLAVPFTPVPGSRLLARSQALRVALVQAVQAWAAEQQLSSLHLLFGDADDLAACAAAGWMQRSTVQFHWTNTPPALPVAGATLPAEAEPASLQACAGTAATPSRWKDFDDFLGSLNQEKRKKIRQERRKVREAGVSFRAIKGCDIGAQDWSFFYRCYERTYLEHGNPPYLTPEFFAAMASAMPENWVMFIAERNGQPIASSLIAITAFQETISASNLFFFEDRQAQDAINNKVAYGRYWGALERVDSLHFEACYYQPIEWCIANGFDRFEGGAQGEHKMARALLPVETPSAHWVAHPAFADAIERFLQREGEGMAQYVQELQSHNPLRRA</sequence>
<dbReference type="PANTHER" id="PTHR47017">
    <property type="entry name" value="ACYL-COA"/>
    <property type="match status" value="1"/>
</dbReference>